<evidence type="ECO:0000313" key="3">
    <source>
        <dbReference type="EMBL" id="MFC7614518.1"/>
    </source>
</evidence>
<sequence>MTSQFGALVRLLRQRAELTQEDLAERAGLGVRTIRGLETGERADPRVATVRRLADAFALDEADRVELFAAAGFARTPVEAAPVLDPPPRSPAPPSTAGSPTPPTNWPTPCGRGGSGRRSSGRSTTPSRCPCGGCRWPTS</sequence>
<keyword evidence="4" id="KW-1185">Reference proteome</keyword>
<feature type="domain" description="HTH cro/C1-type" evidence="2">
    <location>
        <begin position="9"/>
        <end position="64"/>
    </location>
</feature>
<dbReference type="InterPro" id="IPR010982">
    <property type="entry name" value="Lambda_DNA-bd_dom_sf"/>
</dbReference>
<evidence type="ECO:0000256" key="1">
    <source>
        <dbReference type="SAM" id="MobiDB-lite"/>
    </source>
</evidence>
<dbReference type="Pfam" id="PF13560">
    <property type="entry name" value="HTH_31"/>
    <property type="match status" value="1"/>
</dbReference>
<dbReference type="PROSITE" id="PS50943">
    <property type="entry name" value="HTH_CROC1"/>
    <property type="match status" value="1"/>
</dbReference>
<dbReference type="SUPFAM" id="SSF47413">
    <property type="entry name" value="lambda repressor-like DNA-binding domains"/>
    <property type="match status" value="1"/>
</dbReference>
<organism evidence="3 4">
    <name type="scientific">Actinokineospora soli</name>
    <dbReference type="NCBI Taxonomy" id="1048753"/>
    <lineage>
        <taxon>Bacteria</taxon>
        <taxon>Bacillati</taxon>
        <taxon>Actinomycetota</taxon>
        <taxon>Actinomycetes</taxon>
        <taxon>Pseudonocardiales</taxon>
        <taxon>Pseudonocardiaceae</taxon>
        <taxon>Actinokineospora</taxon>
    </lineage>
</organism>
<dbReference type="PANTHER" id="PTHR35010">
    <property type="entry name" value="BLL4672 PROTEIN-RELATED"/>
    <property type="match status" value="1"/>
</dbReference>
<accession>A0ABW2TNZ8</accession>
<dbReference type="Gene3D" id="1.10.260.40">
    <property type="entry name" value="lambda repressor-like DNA-binding domains"/>
    <property type="match status" value="1"/>
</dbReference>
<dbReference type="InterPro" id="IPR001387">
    <property type="entry name" value="Cro/C1-type_HTH"/>
</dbReference>
<dbReference type="EMBL" id="JBHTEY010000004">
    <property type="protein sequence ID" value="MFC7614518.1"/>
    <property type="molecule type" value="Genomic_DNA"/>
</dbReference>
<dbReference type="PANTHER" id="PTHR35010:SF4">
    <property type="entry name" value="BLL5781 PROTEIN"/>
    <property type="match status" value="1"/>
</dbReference>
<protein>
    <submittedName>
        <fullName evidence="3">Helix-turn-helix transcriptional regulator</fullName>
    </submittedName>
</protein>
<gene>
    <name evidence="3" type="ORF">ACFQV2_14285</name>
</gene>
<dbReference type="SMART" id="SM00530">
    <property type="entry name" value="HTH_XRE"/>
    <property type="match status" value="1"/>
</dbReference>
<evidence type="ECO:0000313" key="4">
    <source>
        <dbReference type="Proteomes" id="UP001596512"/>
    </source>
</evidence>
<proteinExistence type="predicted"/>
<dbReference type="Proteomes" id="UP001596512">
    <property type="component" value="Unassembled WGS sequence"/>
</dbReference>
<feature type="region of interest" description="Disordered" evidence="1">
    <location>
        <begin position="76"/>
        <end position="139"/>
    </location>
</feature>
<feature type="compositionally biased region" description="Low complexity" evidence="1">
    <location>
        <begin position="117"/>
        <end position="130"/>
    </location>
</feature>
<reference evidence="4" key="1">
    <citation type="journal article" date="2019" name="Int. J. Syst. Evol. Microbiol.">
        <title>The Global Catalogue of Microorganisms (GCM) 10K type strain sequencing project: providing services to taxonomists for standard genome sequencing and annotation.</title>
        <authorList>
            <consortium name="The Broad Institute Genomics Platform"/>
            <consortium name="The Broad Institute Genome Sequencing Center for Infectious Disease"/>
            <person name="Wu L."/>
            <person name="Ma J."/>
        </authorList>
    </citation>
    <scope>NUCLEOTIDE SEQUENCE [LARGE SCALE GENOMIC DNA]</scope>
    <source>
        <strain evidence="4">JCM 17695</strain>
    </source>
</reference>
<dbReference type="CDD" id="cd00093">
    <property type="entry name" value="HTH_XRE"/>
    <property type="match status" value="1"/>
</dbReference>
<comment type="caution">
    <text evidence="3">The sequence shown here is derived from an EMBL/GenBank/DDBJ whole genome shotgun (WGS) entry which is preliminary data.</text>
</comment>
<evidence type="ECO:0000259" key="2">
    <source>
        <dbReference type="PROSITE" id="PS50943"/>
    </source>
</evidence>
<name>A0ABW2TNZ8_9PSEU</name>
<feature type="compositionally biased region" description="Pro residues" evidence="1">
    <location>
        <begin position="84"/>
        <end position="106"/>
    </location>
</feature>